<dbReference type="EMBL" id="BAABCW010000012">
    <property type="protein sequence ID" value="GAA3513641.1"/>
    <property type="molecule type" value="Genomic_DNA"/>
</dbReference>
<dbReference type="Proteomes" id="UP001500459">
    <property type="component" value="Unassembled WGS sequence"/>
</dbReference>
<organism evidence="1 2">
    <name type="scientific">Aquimarina addita</name>
    <dbReference type="NCBI Taxonomy" id="870485"/>
    <lineage>
        <taxon>Bacteria</taxon>
        <taxon>Pseudomonadati</taxon>
        <taxon>Bacteroidota</taxon>
        <taxon>Flavobacteriia</taxon>
        <taxon>Flavobacteriales</taxon>
        <taxon>Flavobacteriaceae</taxon>
        <taxon>Aquimarina</taxon>
    </lineage>
</organism>
<gene>
    <name evidence="1" type="ORF">GCM10022393_29310</name>
</gene>
<proteinExistence type="predicted"/>
<protein>
    <recommendedName>
        <fullName evidence="3">Phage portal protein</fullName>
    </recommendedName>
</protein>
<dbReference type="RefSeq" id="WP_344928694.1">
    <property type="nucleotide sequence ID" value="NZ_BAABCW010000012.1"/>
</dbReference>
<evidence type="ECO:0000313" key="2">
    <source>
        <dbReference type="Proteomes" id="UP001500459"/>
    </source>
</evidence>
<evidence type="ECO:0008006" key="3">
    <source>
        <dbReference type="Google" id="ProtNLM"/>
    </source>
</evidence>
<comment type="caution">
    <text evidence="1">The sequence shown here is derived from an EMBL/GenBank/DDBJ whole genome shotgun (WGS) entry which is preliminary data.</text>
</comment>
<keyword evidence="2" id="KW-1185">Reference proteome</keyword>
<accession>A0ABP6UMX2</accession>
<reference evidence="2" key="1">
    <citation type="journal article" date="2019" name="Int. J. Syst. Evol. Microbiol.">
        <title>The Global Catalogue of Microorganisms (GCM) 10K type strain sequencing project: providing services to taxonomists for standard genome sequencing and annotation.</title>
        <authorList>
            <consortium name="The Broad Institute Genomics Platform"/>
            <consortium name="The Broad Institute Genome Sequencing Center for Infectious Disease"/>
            <person name="Wu L."/>
            <person name="Ma J."/>
        </authorList>
    </citation>
    <scope>NUCLEOTIDE SEQUENCE [LARGE SCALE GENOMIC DNA]</scope>
    <source>
        <strain evidence="2">JCM 17106</strain>
    </source>
</reference>
<name>A0ABP6UMX2_9FLAO</name>
<sequence>MDSLSICYNITDNKLPGMPPLPEVYIVPVTNESLGYVEKQATPATLKSFDIPYLETDHEQLLKICAELKPIILENQFKPAKKRKNYGLTDILKDPKIKLVVLEYVNKKLATFYSLVIKNQYAITHNAQRKDPFEVHRLSISNTILNPILEFTKTDEGFDYSFSLEEEDTILIPQNHEIQILLNEPSWVAVDKKIYHIKNLNANKLKPFFDKEKITIAKKFIKTYLDKVIIPVIKDVDVVANGFDIIINQHIASYKIEIIQDFIKEDFVAKVVFNYEEASFDFNSTKKTASDVLFANFDDIKITQTQRDLKKEKEIIALLESKGLVLNNNLLLEMESAEDPLAIFNWVQQNHVQLEKEGFTIVLPSIEDRAVNMEKHQIELQNKKKMTGSISGES</sequence>
<evidence type="ECO:0000313" key="1">
    <source>
        <dbReference type="EMBL" id="GAA3513641.1"/>
    </source>
</evidence>